<dbReference type="InterPro" id="IPR000048">
    <property type="entry name" value="IQ_motif_EF-hand-BS"/>
</dbReference>
<feature type="compositionally biased region" description="Polar residues" evidence="1">
    <location>
        <begin position="514"/>
        <end position="530"/>
    </location>
</feature>
<dbReference type="AlphaFoldDB" id="A0A0G4ES37"/>
<evidence type="ECO:0000256" key="1">
    <source>
        <dbReference type="SAM" id="MobiDB-lite"/>
    </source>
</evidence>
<dbReference type="VEuPathDB" id="CryptoDB:Vbra_5393"/>
<protein>
    <submittedName>
        <fullName evidence="2">Uncharacterized protein</fullName>
    </submittedName>
</protein>
<evidence type="ECO:0000313" key="3">
    <source>
        <dbReference type="Proteomes" id="UP000041254"/>
    </source>
</evidence>
<dbReference type="Proteomes" id="UP000041254">
    <property type="component" value="Unassembled WGS sequence"/>
</dbReference>
<organism evidence="2 3">
    <name type="scientific">Vitrella brassicaformis (strain CCMP3155)</name>
    <dbReference type="NCBI Taxonomy" id="1169540"/>
    <lineage>
        <taxon>Eukaryota</taxon>
        <taxon>Sar</taxon>
        <taxon>Alveolata</taxon>
        <taxon>Colpodellida</taxon>
        <taxon>Vitrellaceae</taxon>
        <taxon>Vitrella</taxon>
    </lineage>
</organism>
<sequence length="836" mass="92908">MALPAVPQDDLSHRMLEVYAAAGLSLLPAGSPEAHLKALLTQRGALPDKQDGHEAKKRLSIADQASPRPKAEEHTKAAPTKARVALPPLRNGEKRHEHEDESRPDEESAPIVPRKRRFPRQPREVVQLKAMGYSELIDLYRQKKASDMISLLKQHPVKTNIRQRMELAEALGLKDSEWDKVQDSSALQIFMRAEKKLRTVQVVAAVRIQAACRAWKVRREIKRAQLLQETKSCIIQRKWRRWARYQRGVVRLIRLRERRLAAVITIQAACRGWIFRSGRAGLTSLIKIRMLLQTFHWIKKTRESLAAFRIQRNWRIYADAKKAPVDAGKTILILGSLYQRSLQEARRRALNVILEGTPRPLRSNFEFTFSIFALAQAQGKRIAVLERRAFTTATGCLTKLGSKLSDEHGSSASNKADGDSSGQRPKFDGSMWSKATLVVMGLTSVKPNVSAKTKKECVAFEQEVLRPLFPRRKPVKRLRTEATEKKPPTPGRSPAREARGRGTRRASQHEAAKQQESAKSAGPSKTQDSTAKGDGTPPSDKKGGLRLPAAVKHTHEGPRQLPAIASLKRQSVPTGPVGFVMADMSPTSADQEVARRRRHSTFADGLHHATPHLPSLTPTVLSPSSGASDIRWRQRSVTYSPQTRARRASIGATVPKELLVRSVQEKTPLQGLLSDGSFKYSNRLRQRHYASLVAMLVARRAATITDSAASSPAAKLKHFDRTFSRNSLEAHPLFELEHKGNTTLEGVLAKLGDTGAQERAENIPLRRSTSQKIEERFIERQCLLSVSHCVIEPSIDQPITPVSAVAGEWAMTASRTAATNTHLGSDIVYAVGEVVP</sequence>
<name>A0A0G4ES37_VITBC</name>
<evidence type="ECO:0000313" key="2">
    <source>
        <dbReference type="EMBL" id="CEM00717.1"/>
    </source>
</evidence>
<reference evidence="2 3" key="1">
    <citation type="submission" date="2014-11" db="EMBL/GenBank/DDBJ databases">
        <authorList>
            <person name="Zhu J."/>
            <person name="Qi W."/>
            <person name="Song R."/>
        </authorList>
    </citation>
    <scope>NUCLEOTIDE SEQUENCE [LARGE SCALE GENOMIC DNA]</scope>
</reference>
<gene>
    <name evidence="2" type="ORF">Vbra_5393</name>
</gene>
<feature type="region of interest" description="Disordered" evidence="1">
    <location>
        <begin position="45"/>
        <end position="118"/>
    </location>
</feature>
<feature type="region of interest" description="Disordered" evidence="1">
    <location>
        <begin position="401"/>
        <end position="429"/>
    </location>
</feature>
<dbReference type="SMART" id="SM00015">
    <property type="entry name" value="IQ"/>
    <property type="match status" value="2"/>
</dbReference>
<dbReference type="InParanoid" id="A0A0G4ES37"/>
<feature type="compositionally biased region" description="Low complexity" evidence="1">
    <location>
        <begin position="611"/>
        <end position="625"/>
    </location>
</feature>
<dbReference type="EMBL" id="CDMY01000297">
    <property type="protein sequence ID" value="CEM00717.1"/>
    <property type="molecule type" value="Genomic_DNA"/>
</dbReference>
<feature type="compositionally biased region" description="Basic and acidic residues" evidence="1">
    <location>
        <begin position="478"/>
        <end position="487"/>
    </location>
</feature>
<keyword evidence="3" id="KW-1185">Reference proteome</keyword>
<dbReference type="Pfam" id="PF00612">
    <property type="entry name" value="IQ"/>
    <property type="match status" value="2"/>
</dbReference>
<feature type="region of interest" description="Disordered" evidence="1">
    <location>
        <begin position="471"/>
        <end position="545"/>
    </location>
</feature>
<feature type="compositionally biased region" description="Basic and acidic residues" evidence="1">
    <location>
        <begin position="91"/>
        <end position="101"/>
    </location>
</feature>
<proteinExistence type="predicted"/>
<feature type="region of interest" description="Disordered" evidence="1">
    <location>
        <begin position="605"/>
        <end position="627"/>
    </location>
</feature>
<accession>A0A0G4ES37</accession>
<dbReference type="PROSITE" id="PS50096">
    <property type="entry name" value="IQ"/>
    <property type="match status" value="2"/>
</dbReference>